<evidence type="ECO:0000256" key="3">
    <source>
        <dbReference type="ARBA" id="ARBA00022490"/>
    </source>
</evidence>
<reference evidence="7" key="1">
    <citation type="submission" date="2025-08" db="UniProtKB">
        <authorList>
            <consortium name="Ensembl"/>
        </authorList>
    </citation>
    <scope>IDENTIFICATION</scope>
</reference>
<dbReference type="GO" id="GO:0042461">
    <property type="term" value="P:photoreceptor cell development"/>
    <property type="evidence" value="ECO:0007669"/>
    <property type="project" value="TreeGrafter"/>
</dbReference>
<evidence type="ECO:0000313" key="8">
    <source>
        <dbReference type="Proteomes" id="UP000261600"/>
    </source>
</evidence>
<evidence type="ECO:0000256" key="5">
    <source>
        <dbReference type="ARBA" id="ARBA00023273"/>
    </source>
</evidence>
<evidence type="ECO:0000259" key="6">
    <source>
        <dbReference type="PROSITE" id="PS50309"/>
    </source>
</evidence>
<dbReference type="Gene3D" id="3.10.20.230">
    <property type="entry name" value="Doublecortin domain"/>
    <property type="match status" value="1"/>
</dbReference>
<dbReference type="GO" id="GO:0060041">
    <property type="term" value="P:retina development in camera-type eye"/>
    <property type="evidence" value="ECO:0007669"/>
    <property type="project" value="TreeGrafter"/>
</dbReference>
<dbReference type="InterPro" id="IPR036572">
    <property type="entry name" value="Doublecortin_dom_sf"/>
</dbReference>
<name>A0A3Q3Q549_MONAL</name>
<organism evidence="7 8">
    <name type="scientific">Monopterus albus</name>
    <name type="common">Swamp eel</name>
    <dbReference type="NCBI Taxonomy" id="43700"/>
    <lineage>
        <taxon>Eukaryota</taxon>
        <taxon>Metazoa</taxon>
        <taxon>Chordata</taxon>
        <taxon>Craniata</taxon>
        <taxon>Vertebrata</taxon>
        <taxon>Euteleostomi</taxon>
        <taxon>Actinopterygii</taxon>
        <taxon>Neopterygii</taxon>
        <taxon>Teleostei</taxon>
        <taxon>Neoteleostei</taxon>
        <taxon>Acanthomorphata</taxon>
        <taxon>Anabantaria</taxon>
        <taxon>Synbranchiformes</taxon>
        <taxon>Synbranchidae</taxon>
        <taxon>Monopterus</taxon>
    </lineage>
</organism>
<evidence type="ECO:0000256" key="1">
    <source>
        <dbReference type="ARBA" id="ARBA00004316"/>
    </source>
</evidence>
<dbReference type="GO" id="GO:0005930">
    <property type="term" value="C:axoneme"/>
    <property type="evidence" value="ECO:0007669"/>
    <property type="project" value="TreeGrafter"/>
</dbReference>
<sequence length="238" mass="27534">QLLKAEVGNMTYPVAAFSISYFSLIHQMASYRQHFFNNVGGQGSHKSSLPFKHHTNLLPRIPRHGVLGHHQPLEDCCLCSEYRHAKALEVLQTQVSSLCHIHAPYHHHYHHPVHYVLRPAEAHSGHMHQHRYNKRVMLVKNSDPSLRRTIILHHRSLHSFGLFLEEVSELMQYHIRKLYTLDGHKVSLMQGPHVLVCVGREPSHPVIVENFQKTSDDKLPKLRTRSRFSGCTEEQEGR</sequence>
<protein>
    <recommendedName>
        <fullName evidence="6">Doublecortin domain-containing protein</fullName>
    </recommendedName>
</protein>
<evidence type="ECO:0000256" key="4">
    <source>
        <dbReference type="ARBA" id="ARBA00022737"/>
    </source>
</evidence>
<keyword evidence="8" id="KW-1185">Reference proteome</keyword>
<dbReference type="InterPro" id="IPR003533">
    <property type="entry name" value="Doublecortin_dom"/>
</dbReference>
<dbReference type="SMART" id="SM00537">
    <property type="entry name" value="DCX"/>
    <property type="match status" value="1"/>
</dbReference>
<dbReference type="AlphaFoldDB" id="A0A3Q3Q549"/>
<keyword evidence="4" id="KW-0677">Repeat</keyword>
<evidence type="ECO:0000256" key="2">
    <source>
        <dbReference type="ARBA" id="ARBA00004496"/>
    </source>
</evidence>
<dbReference type="Ensembl" id="ENSMALT00000004779.1">
    <property type="protein sequence ID" value="ENSMALP00000004670.1"/>
    <property type="gene ID" value="ENSMALG00000003398.1"/>
</dbReference>
<dbReference type="Pfam" id="PF03607">
    <property type="entry name" value="DCX"/>
    <property type="match status" value="1"/>
</dbReference>
<feature type="domain" description="Doublecortin" evidence="6">
    <location>
        <begin position="134"/>
        <end position="190"/>
    </location>
</feature>
<evidence type="ECO:0000313" key="7">
    <source>
        <dbReference type="Ensembl" id="ENSMALP00000004670.1"/>
    </source>
</evidence>
<keyword evidence="5" id="KW-0966">Cell projection</keyword>
<dbReference type="SUPFAM" id="SSF89837">
    <property type="entry name" value="Doublecortin (DC)"/>
    <property type="match status" value="1"/>
</dbReference>
<proteinExistence type="predicted"/>
<comment type="subcellular location">
    <subcellularLocation>
        <location evidence="1">Cell projection</location>
    </subcellularLocation>
    <subcellularLocation>
        <location evidence="2">Cytoplasm</location>
    </subcellularLocation>
</comment>
<reference evidence="7" key="2">
    <citation type="submission" date="2025-09" db="UniProtKB">
        <authorList>
            <consortium name="Ensembl"/>
        </authorList>
    </citation>
    <scope>IDENTIFICATION</scope>
</reference>
<dbReference type="STRING" id="43700.ENSMALP00000004670"/>
<keyword evidence="3" id="KW-0963">Cytoplasm</keyword>
<dbReference type="GO" id="GO:0035082">
    <property type="term" value="P:axoneme assembly"/>
    <property type="evidence" value="ECO:0007669"/>
    <property type="project" value="TreeGrafter"/>
</dbReference>
<accession>A0A3Q3Q549</accession>
<dbReference type="GO" id="GO:0035556">
    <property type="term" value="P:intracellular signal transduction"/>
    <property type="evidence" value="ECO:0007669"/>
    <property type="project" value="InterPro"/>
</dbReference>
<dbReference type="PROSITE" id="PS50309">
    <property type="entry name" value="DC"/>
    <property type="match status" value="1"/>
</dbReference>
<dbReference type="Proteomes" id="UP000261600">
    <property type="component" value="Unplaced"/>
</dbReference>
<dbReference type="PANTHER" id="PTHR23005">
    <property type="entry name" value="RETINITIS PIGMENTOSA 1 PROTEIN"/>
    <property type="match status" value="1"/>
</dbReference>
<dbReference type="PANTHER" id="PTHR23005:SF3">
    <property type="entry name" value="RETINITIS PIGMENTOSA 1-LIKE 1 PROTEIN"/>
    <property type="match status" value="1"/>
</dbReference>